<evidence type="ECO:0000256" key="3">
    <source>
        <dbReference type="ARBA" id="ARBA00012753"/>
    </source>
</evidence>
<dbReference type="RefSeq" id="WP_181015834.1">
    <property type="nucleotide sequence ID" value="NZ_BAMV01000014.1"/>
</dbReference>
<dbReference type="GO" id="GO:0030170">
    <property type="term" value="F:pyridoxal phosphate binding"/>
    <property type="evidence" value="ECO:0007669"/>
    <property type="project" value="InterPro"/>
</dbReference>
<proteinExistence type="inferred from homology"/>
<evidence type="ECO:0000256" key="2">
    <source>
        <dbReference type="ARBA" id="ARBA00007441"/>
    </source>
</evidence>
<keyword evidence="5 9" id="KW-0808">Transferase</keyword>
<gene>
    <name evidence="10" type="primary">aspB</name>
    <name evidence="9" type="ORF">Abci_014_012</name>
    <name evidence="10" type="ORF">ACI01nite_23900</name>
</gene>
<evidence type="ECO:0000313" key="9">
    <source>
        <dbReference type="EMBL" id="GAN60600.1"/>
    </source>
</evidence>
<dbReference type="EC" id="2.6.1.1" evidence="3"/>
<keyword evidence="4 9" id="KW-0032">Aminotransferase</keyword>
<dbReference type="InterPro" id="IPR015424">
    <property type="entry name" value="PyrdxlP-dep_Trfase"/>
</dbReference>
<dbReference type="InterPro" id="IPR050596">
    <property type="entry name" value="AspAT/PAT-like"/>
</dbReference>
<keyword evidence="12" id="KW-1185">Reference proteome</keyword>
<comment type="catalytic activity">
    <reaction evidence="7">
        <text>L-aspartate + 2-oxoglutarate = oxaloacetate + L-glutamate</text>
        <dbReference type="Rhea" id="RHEA:21824"/>
        <dbReference type="ChEBI" id="CHEBI:16452"/>
        <dbReference type="ChEBI" id="CHEBI:16810"/>
        <dbReference type="ChEBI" id="CHEBI:29985"/>
        <dbReference type="ChEBI" id="CHEBI:29991"/>
        <dbReference type="EC" id="2.6.1.1"/>
    </reaction>
</comment>
<evidence type="ECO:0000256" key="5">
    <source>
        <dbReference type="ARBA" id="ARBA00022679"/>
    </source>
</evidence>
<organism evidence="9 11">
    <name type="scientific">Acetobacter cibinongensis</name>
    <dbReference type="NCBI Taxonomy" id="146475"/>
    <lineage>
        <taxon>Bacteria</taxon>
        <taxon>Pseudomonadati</taxon>
        <taxon>Pseudomonadota</taxon>
        <taxon>Alphaproteobacteria</taxon>
        <taxon>Acetobacterales</taxon>
        <taxon>Acetobacteraceae</taxon>
        <taxon>Acetobacter</taxon>
    </lineage>
</organism>
<name>A0A0D6N4F8_9PROT</name>
<dbReference type="PANTHER" id="PTHR46383:SF2">
    <property type="entry name" value="AMINOTRANSFERASE"/>
    <property type="match status" value="1"/>
</dbReference>
<dbReference type="Gene3D" id="3.40.640.10">
    <property type="entry name" value="Type I PLP-dependent aspartate aminotransferase-like (Major domain)"/>
    <property type="match status" value="1"/>
</dbReference>
<evidence type="ECO:0000256" key="1">
    <source>
        <dbReference type="ARBA" id="ARBA00001933"/>
    </source>
</evidence>
<evidence type="ECO:0000259" key="8">
    <source>
        <dbReference type="Pfam" id="PF00155"/>
    </source>
</evidence>
<dbReference type="EMBL" id="BJVU01000013">
    <property type="protein sequence ID" value="GEL59788.1"/>
    <property type="molecule type" value="Genomic_DNA"/>
</dbReference>
<dbReference type="Proteomes" id="UP000032671">
    <property type="component" value="Unassembled WGS sequence"/>
</dbReference>
<dbReference type="EMBL" id="BAMV01000014">
    <property type="protein sequence ID" value="GAN60600.1"/>
    <property type="molecule type" value="Genomic_DNA"/>
</dbReference>
<dbReference type="CDD" id="cd00609">
    <property type="entry name" value="AAT_like"/>
    <property type="match status" value="1"/>
</dbReference>
<dbReference type="InterPro" id="IPR015421">
    <property type="entry name" value="PyrdxlP-dep_Trfase_major"/>
</dbReference>
<feature type="domain" description="Aminotransferase class I/classII large" evidence="8">
    <location>
        <begin position="32"/>
        <end position="378"/>
    </location>
</feature>
<dbReference type="InterPro" id="IPR004839">
    <property type="entry name" value="Aminotransferase_I/II_large"/>
</dbReference>
<reference evidence="9 11" key="1">
    <citation type="submission" date="2012-11" db="EMBL/GenBank/DDBJ databases">
        <title>Whole genome sequence of Acetobacter cibinongensis 4H-1.</title>
        <authorList>
            <person name="Azuma Y."/>
            <person name="Higashiura N."/>
            <person name="Hirakawa H."/>
            <person name="Matsushita K."/>
        </authorList>
    </citation>
    <scope>NUCLEOTIDE SEQUENCE [LARGE SCALE GENOMIC DNA]</scope>
    <source>
        <strain evidence="9 11">4H-1</strain>
    </source>
</reference>
<accession>A0A6N3SU39</accession>
<evidence type="ECO:0000313" key="10">
    <source>
        <dbReference type="EMBL" id="GEL59788.1"/>
    </source>
</evidence>
<reference evidence="10 12" key="2">
    <citation type="submission" date="2019-07" db="EMBL/GenBank/DDBJ databases">
        <title>Whole genome shotgun sequence of Acetobacter cibinongensis NBRC 16605.</title>
        <authorList>
            <person name="Hosoyama A."/>
            <person name="Uohara A."/>
            <person name="Ohji S."/>
            <person name="Ichikawa N."/>
        </authorList>
    </citation>
    <scope>NUCLEOTIDE SEQUENCE [LARGE SCALE GENOMIC DNA]</scope>
    <source>
        <strain evidence="10 12">NBRC 16605</strain>
    </source>
</reference>
<evidence type="ECO:0000256" key="6">
    <source>
        <dbReference type="ARBA" id="ARBA00022898"/>
    </source>
</evidence>
<dbReference type="AlphaFoldDB" id="A0A0D6N4F8"/>
<comment type="caution">
    <text evidence="9">The sequence shown here is derived from an EMBL/GenBank/DDBJ whole genome shotgun (WGS) entry which is preliminary data.</text>
</comment>
<dbReference type="STRING" id="1231339.Abci_014_012"/>
<evidence type="ECO:0000256" key="4">
    <source>
        <dbReference type="ARBA" id="ARBA00022576"/>
    </source>
</evidence>
<evidence type="ECO:0000256" key="7">
    <source>
        <dbReference type="ARBA" id="ARBA00049185"/>
    </source>
</evidence>
<dbReference type="SUPFAM" id="SSF53383">
    <property type="entry name" value="PLP-dependent transferases"/>
    <property type="match status" value="1"/>
</dbReference>
<dbReference type="GO" id="GO:0004069">
    <property type="term" value="F:L-aspartate:2-oxoglutarate aminotransferase activity"/>
    <property type="evidence" value="ECO:0007669"/>
    <property type="project" value="UniProtKB-EC"/>
</dbReference>
<sequence length="397" mass="43602">MIRLSHRSVVAPFHAIDIMSEALKLERSGQSIIHLAIGQPSAPTPQRARIAASEMLSHGRIGYTEALGIPALRTRIAHHYQETYGLDISPERVAVTTGSSAAFTLAFLALFDVGDCVAIPTPGYPAYRNILKTLGLDCVEIPTTQESRWTVTPKQIAQAHAKKPLKGIVLASPNNPDGTMMGPDRLEAVVNCCTDYGIRLIMDEIYHGLVYDFPTVSALKFSDDAIVINSFSKYYCMTGWRIGWMIMPEGMARTAECLAQNLALSVNELSQVTALAAFDAKEELEAVKAGYADNREYLLRRLPEIGLTSFHPPDGGFFIYTDVSHLTNDSMVFARDLLHEAGVSVAPGIDFDRHQGAKYIRLSFAGKKDDIEEGCQRIADSIAKKSKTHFPDRGLQS</sequence>
<dbReference type="PRINTS" id="PR00753">
    <property type="entry name" value="ACCSYNTHASE"/>
</dbReference>
<protein>
    <recommendedName>
        <fullName evidence="3">aspartate transaminase</fullName>
        <ecNumber evidence="3">2.6.1.1</ecNumber>
    </recommendedName>
</protein>
<keyword evidence="6" id="KW-0663">Pyridoxal phosphate</keyword>
<dbReference type="Pfam" id="PF00155">
    <property type="entry name" value="Aminotran_1_2"/>
    <property type="match status" value="1"/>
</dbReference>
<comment type="similarity">
    <text evidence="2">Belongs to the class-I pyridoxal-phosphate-dependent aminotransferase family.</text>
</comment>
<dbReference type="GO" id="GO:0006520">
    <property type="term" value="P:amino acid metabolic process"/>
    <property type="evidence" value="ECO:0007669"/>
    <property type="project" value="InterPro"/>
</dbReference>
<evidence type="ECO:0000313" key="11">
    <source>
        <dbReference type="Proteomes" id="UP000032671"/>
    </source>
</evidence>
<dbReference type="PANTHER" id="PTHR46383">
    <property type="entry name" value="ASPARTATE AMINOTRANSFERASE"/>
    <property type="match status" value="1"/>
</dbReference>
<comment type="cofactor">
    <cofactor evidence="1">
        <name>pyridoxal 5'-phosphate</name>
        <dbReference type="ChEBI" id="CHEBI:597326"/>
    </cofactor>
</comment>
<dbReference type="Proteomes" id="UP000321891">
    <property type="component" value="Unassembled WGS sequence"/>
</dbReference>
<accession>A0A0D6N4F8</accession>
<evidence type="ECO:0000313" key="12">
    <source>
        <dbReference type="Proteomes" id="UP000321891"/>
    </source>
</evidence>